<proteinExistence type="predicted"/>
<accession>A0AAE1SQ85</accession>
<feature type="compositionally biased region" description="Polar residues" evidence="1">
    <location>
        <begin position="83"/>
        <end position="109"/>
    </location>
</feature>
<comment type="caution">
    <text evidence="2">The sequence shown here is derived from an EMBL/GenBank/DDBJ whole genome shotgun (WGS) entry which is preliminary data.</text>
</comment>
<keyword evidence="3" id="KW-1185">Reference proteome</keyword>
<dbReference type="Proteomes" id="UP001291623">
    <property type="component" value="Unassembled WGS sequence"/>
</dbReference>
<dbReference type="AlphaFoldDB" id="A0AAE1SQ85"/>
<name>A0AAE1SQ85_9SOLA</name>
<dbReference type="EMBL" id="JAVYJV010000003">
    <property type="protein sequence ID" value="KAK4374112.1"/>
    <property type="molecule type" value="Genomic_DNA"/>
</dbReference>
<organism evidence="2 3">
    <name type="scientific">Anisodus tanguticus</name>
    <dbReference type="NCBI Taxonomy" id="243964"/>
    <lineage>
        <taxon>Eukaryota</taxon>
        <taxon>Viridiplantae</taxon>
        <taxon>Streptophyta</taxon>
        <taxon>Embryophyta</taxon>
        <taxon>Tracheophyta</taxon>
        <taxon>Spermatophyta</taxon>
        <taxon>Magnoliopsida</taxon>
        <taxon>eudicotyledons</taxon>
        <taxon>Gunneridae</taxon>
        <taxon>Pentapetalae</taxon>
        <taxon>asterids</taxon>
        <taxon>lamiids</taxon>
        <taxon>Solanales</taxon>
        <taxon>Solanaceae</taxon>
        <taxon>Solanoideae</taxon>
        <taxon>Hyoscyameae</taxon>
        <taxon>Anisodus</taxon>
    </lineage>
</organism>
<reference evidence="2" key="1">
    <citation type="submission" date="2023-12" db="EMBL/GenBank/DDBJ databases">
        <title>Genome assembly of Anisodus tanguticus.</title>
        <authorList>
            <person name="Wang Y.-J."/>
        </authorList>
    </citation>
    <scope>NUCLEOTIDE SEQUENCE</scope>
    <source>
        <strain evidence="2">KB-2021</strain>
        <tissue evidence="2">Leaf</tissue>
    </source>
</reference>
<sequence>MSKVVGNKIGHALGGIVDIVIPENGSKEGRYMRLKVMINITKPLPRACVQRAEDVRLGNLKYDQFGTWLKAENHVIFSKNQRRQGVNTTEGRTTVRNQNSTPIEGTRDVGTSEQLGLWENESHGVGQNESKGKQKLGWNGKDDELLNIVESHQMQLMEVLNYGQQEMKFTGVRVVLQQPRRNDVIFDKENMSLQMPVDANMCDDTAKEKREYWTTYHEGVARNCTSGCLHH</sequence>
<feature type="region of interest" description="Disordered" evidence="1">
    <location>
        <begin position="82"/>
        <end position="109"/>
    </location>
</feature>
<evidence type="ECO:0000313" key="2">
    <source>
        <dbReference type="EMBL" id="KAK4374112.1"/>
    </source>
</evidence>
<gene>
    <name evidence="2" type="ORF">RND71_004789</name>
</gene>
<evidence type="ECO:0000256" key="1">
    <source>
        <dbReference type="SAM" id="MobiDB-lite"/>
    </source>
</evidence>
<evidence type="ECO:0000313" key="3">
    <source>
        <dbReference type="Proteomes" id="UP001291623"/>
    </source>
</evidence>
<protein>
    <submittedName>
        <fullName evidence="2">Uncharacterized protein</fullName>
    </submittedName>
</protein>